<evidence type="ECO:0000313" key="2">
    <source>
        <dbReference type="Proteomes" id="UP000019384"/>
    </source>
</evidence>
<dbReference type="InterPro" id="IPR010061">
    <property type="entry name" value="MeMal-semiAld_DH"/>
</dbReference>
<dbReference type="GO" id="GO:0000981">
    <property type="term" value="F:DNA-binding transcription factor activity, RNA polymerase II-specific"/>
    <property type="evidence" value="ECO:0007669"/>
    <property type="project" value="InterPro"/>
</dbReference>
<name>W6MNK3_9ASCO</name>
<dbReference type="PANTHER" id="PTHR43866:SF9">
    <property type="entry name" value="METHYLMALONATE-SEMIALDEHYDE DEHYDROGENASE (COA ACYLATING)"/>
    <property type="match status" value="1"/>
</dbReference>
<dbReference type="AlphaFoldDB" id="W6MNK3"/>
<accession>W6MNK3</accession>
<dbReference type="InterPro" id="IPR014842">
    <property type="entry name" value="AFT"/>
</dbReference>
<dbReference type="GO" id="GO:0006574">
    <property type="term" value="P:L-valine catabolic process"/>
    <property type="evidence" value="ECO:0007669"/>
    <property type="project" value="TreeGrafter"/>
</dbReference>
<dbReference type="EMBL" id="HG793127">
    <property type="protein sequence ID" value="CDK26627.1"/>
    <property type="molecule type" value="Genomic_DNA"/>
</dbReference>
<dbReference type="STRING" id="1382522.W6MNK3"/>
<evidence type="ECO:0000313" key="1">
    <source>
        <dbReference type="EMBL" id="CDK26627.1"/>
    </source>
</evidence>
<dbReference type="GO" id="GO:0006210">
    <property type="term" value="P:thymine catabolic process"/>
    <property type="evidence" value="ECO:0007669"/>
    <property type="project" value="TreeGrafter"/>
</dbReference>
<gene>
    <name evidence="1" type="ORF">KUCA_T00002600001</name>
</gene>
<dbReference type="GO" id="GO:0045944">
    <property type="term" value="P:positive regulation of transcription by RNA polymerase II"/>
    <property type="evidence" value="ECO:0007669"/>
    <property type="project" value="InterPro"/>
</dbReference>
<dbReference type="GO" id="GO:0010106">
    <property type="term" value="P:cellular response to iron ion starvation"/>
    <property type="evidence" value="ECO:0007669"/>
    <property type="project" value="InterPro"/>
</dbReference>
<dbReference type="Proteomes" id="UP000019384">
    <property type="component" value="Unassembled WGS sequence"/>
</dbReference>
<protein>
    <recommendedName>
        <fullName evidence="3">FAR1 domain-containing protein</fullName>
    </recommendedName>
</protein>
<organism evidence="1 2">
    <name type="scientific">Kuraishia capsulata CBS 1993</name>
    <dbReference type="NCBI Taxonomy" id="1382522"/>
    <lineage>
        <taxon>Eukaryota</taxon>
        <taxon>Fungi</taxon>
        <taxon>Dikarya</taxon>
        <taxon>Ascomycota</taxon>
        <taxon>Saccharomycotina</taxon>
        <taxon>Pichiomycetes</taxon>
        <taxon>Pichiales</taxon>
        <taxon>Pichiaceae</taxon>
        <taxon>Kuraishia</taxon>
    </lineage>
</organism>
<dbReference type="GO" id="GO:0004491">
    <property type="term" value="F:methylmalonate-semialdehyde dehydrogenase (acylating, NAD) activity"/>
    <property type="evidence" value="ECO:0007669"/>
    <property type="project" value="InterPro"/>
</dbReference>
<dbReference type="Pfam" id="PF08731">
    <property type="entry name" value="AFT"/>
    <property type="match status" value="1"/>
</dbReference>
<dbReference type="OrthoDB" id="16547at2759"/>
<reference evidence="1" key="1">
    <citation type="submission" date="2013-12" db="EMBL/GenBank/DDBJ databases">
        <authorList>
            <person name="Genoscope - CEA"/>
        </authorList>
    </citation>
    <scope>NUCLEOTIDE SEQUENCE</scope>
    <source>
        <strain evidence="1">CBS 1993</strain>
    </source>
</reference>
<reference evidence="1" key="2">
    <citation type="submission" date="2014-02" db="EMBL/GenBank/DDBJ databases">
        <title>Complete DNA sequence of /Kuraishia capsulata/ illustrates novel genomic features among budding yeasts (/Saccharomycotina/).</title>
        <authorList>
            <person name="Morales L."/>
            <person name="Noel B."/>
            <person name="Porcel B."/>
            <person name="Marcet-Houben M."/>
            <person name="Hullo M-F."/>
            <person name="Sacerdot C."/>
            <person name="Tekaia F."/>
            <person name="Leh-Louis V."/>
            <person name="Despons L."/>
            <person name="Khanna V."/>
            <person name="Aury J-M."/>
            <person name="Barbe V."/>
            <person name="Couloux A."/>
            <person name="Labadie K."/>
            <person name="Pelletier E."/>
            <person name="Souciet J-L."/>
            <person name="Boekhout T."/>
            <person name="Gabaldon T."/>
            <person name="Wincker P."/>
            <person name="Dujon B."/>
        </authorList>
    </citation>
    <scope>NUCLEOTIDE SEQUENCE</scope>
    <source>
        <strain evidence="1">CBS 1993</strain>
    </source>
</reference>
<sequence>MSSHQDMNIDVEIINQGKFDDSAESKIQQIIPKYTSGNPGDLSHLNIPNFKSDEVAAAAQALGHQGLDHDSELFVTPQMPEQTFEDVVELKEWVKAFAKKNEFGIAIAHSNNKAIYFTCELGGVYREKRSKKSDNEEDLSAAQQQKKIGSKKISCQFSMVANFSKKTNNWTLKMTENNHNHPKLDPLTNFPMLRKRTPQVNNTIKELYSQGDKPSIIHAKLTSAFPDLMIKREDIYNEIRILKKRRMVPTNNEIKKLKMNDYGTNNNMETLSHHMSHQEQLWSGDHVKLTEFANVTVQEQQKKDEAEAAAAAVAAAASNLMKDDDKIDENLMNIDSRLVDN</sequence>
<evidence type="ECO:0008006" key="3">
    <source>
        <dbReference type="Google" id="ProtNLM"/>
    </source>
</evidence>
<dbReference type="PANTHER" id="PTHR43866">
    <property type="entry name" value="MALONATE-SEMIALDEHYDE DEHYDROGENASE"/>
    <property type="match status" value="1"/>
</dbReference>
<dbReference type="GeneID" id="34520017"/>
<keyword evidence="2" id="KW-1185">Reference proteome</keyword>
<dbReference type="GO" id="GO:0005739">
    <property type="term" value="C:mitochondrion"/>
    <property type="evidence" value="ECO:0007669"/>
    <property type="project" value="TreeGrafter"/>
</dbReference>
<dbReference type="HOGENOM" id="CLU_049205_0_0_1"/>
<dbReference type="RefSeq" id="XP_022458629.1">
    <property type="nucleotide sequence ID" value="XM_022602867.1"/>
</dbReference>
<proteinExistence type="predicted"/>